<sequence>MRRRLVIVAPTTAEAVRASGGWLFDRVMAGWDVLALVGDYLVNDARPLHILGARAVELDAAMTSPIRGPRPHAIAVDAALFDADRRVRKLVTRSIDEGLTEVLLWGERCPEELDGGMPSLEHRLSVAARAFKTQALAAAAAPVDELDGTEVFHSGEVVPNPPGTPDLIPAA</sequence>
<evidence type="ECO:0000313" key="2">
    <source>
        <dbReference type="Proteomes" id="UP000715441"/>
    </source>
</evidence>
<comment type="caution">
    <text evidence="1">The sequence shown here is derived from an EMBL/GenBank/DDBJ whole genome shotgun (WGS) entry which is preliminary data.</text>
</comment>
<protein>
    <submittedName>
        <fullName evidence="1">Uncharacterized protein</fullName>
    </submittedName>
</protein>
<gene>
    <name evidence="1" type="ORF">HFP15_01355</name>
</gene>
<accession>A0ABX1IVN2</accession>
<dbReference type="EMBL" id="JAAXLS010000001">
    <property type="protein sequence ID" value="NKQ51523.1"/>
    <property type="molecule type" value="Genomic_DNA"/>
</dbReference>
<proteinExistence type="predicted"/>
<reference evidence="1 2" key="1">
    <citation type="submission" date="2020-04" db="EMBL/GenBank/DDBJ databases">
        <title>Novel species.</title>
        <authorList>
            <person name="Teo W.F.A."/>
            <person name="Lipun K."/>
            <person name="Srisuk N."/>
            <person name="Duangmal K."/>
        </authorList>
    </citation>
    <scope>NUCLEOTIDE SEQUENCE [LARGE SCALE GENOMIC DNA]</scope>
    <source>
        <strain evidence="1 2">K13G38</strain>
    </source>
</reference>
<name>A0ABX1IVN2_9PSEU</name>
<evidence type="ECO:0000313" key="1">
    <source>
        <dbReference type="EMBL" id="NKQ51523.1"/>
    </source>
</evidence>
<dbReference type="Proteomes" id="UP000715441">
    <property type="component" value="Unassembled WGS sequence"/>
</dbReference>
<organism evidence="1 2">
    <name type="scientific">Amycolatopsis acididurans</name>
    <dbReference type="NCBI Taxonomy" id="2724524"/>
    <lineage>
        <taxon>Bacteria</taxon>
        <taxon>Bacillati</taxon>
        <taxon>Actinomycetota</taxon>
        <taxon>Actinomycetes</taxon>
        <taxon>Pseudonocardiales</taxon>
        <taxon>Pseudonocardiaceae</taxon>
        <taxon>Amycolatopsis</taxon>
    </lineage>
</organism>
<keyword evidence="2" id="KW-1185">Reference proteome</keyword>